<evidence type="ECO:0000256" key="3">
    <source>
        <dbReference type="ARBA" id="ARBA00022603"/>
    </source>
</evidence>
<keyword evidence="5 6" id="KW-0949">S-adenosyl-L-methionine</keyword>
<evidence type="ECO:0000313" key="10">
    <source>
        <dbReference type="EMBL" id="RED51438.1"/>
    </source>
</evidence>
<keyword evidence="3 6" id="KW-0489">Methyltransferase</keyword>
<dbReference type="PANTHER" id="PTHR46111">
    <property type="entry name" value="RIBOSOMAL RNA SMALL SUBUNIT METHYLTRANSFERASE I"/>
    <property type="match status" value="1"/>
</dbReference>
<comment type="caution">
    <text evidence="10">The sequence shown here is derived from an EMBL/GenBank/DDBJ whole genome shotgun (WGS) entry which is preliminary data.</text>
</comment>
<dbReference type="InterPro" id="IPR035996">
    <property type="entry name" value="4pyrrol_Methylase_sf"/>
</dbReference>
<feature type="region of interest" description="Disordered" evidence="7">
    <location>
        <begin position="1"/>
        <end position="49"/>
    </location>
</feature>
<dbReference type="Gene3D" id="3.30.950.10">
    <property type="entry name" value="Methyltransferase, Cobalt-precorrin-4 Transmethylase, Domain 2"/>
    <property type="match status" value="1"/>
</dbReference>
<evidence type="ECO:0000256" key="7">
    <source>
        <dbReference type="SAM" id="MobiDB-lite"/>
    </source>
</evidence>
<evidence type="ECO:0000259" key="8">
    <source>
        <dbReference type="Pfam" id="PF00590"/>
    </source>
</evidence>
<dbReference type="Proteomes" id="UP000256845">
    <property type="component" value="Unassembled WGS sequence"/>
</dbReference>
<dbReference type="InterPro" id="IPR014777">
    <property type="entry name" value="4pyrrole_Mease_sub1"/>
</dbReference>
<feature type="compositionally biased region" description="Basic and acidic residues" evidence="7">
    <location>
        <begin position="27"/>
        <end position="40"/>
    </location>
</feature>
<evidence type="ECO:0000256" key="1">
    <source>
        <dbReference type="ARBA" id="ARBA00022490"/>
    </source>
</evidence>
<comment type="similarity">
    <text evidence="6">Belongs to the methyltransferase superfamily. RsmI family.</text>
</comment>
<comment type="subcellular location">
    <subcellularLocation>
        <location evidence="6">Cytoplasm</location>
    </subcellularLocation>
</comment>
<dbReference type="PANTHER" id="PTHR46111:SF1">
    <property type="entry name" value="RIBOSOMAL RNA SMALL SUBUNIT METHYLTRANSFERASE I"/>
    <property type="match status" value="1"/>
</dbReference>
<dbReference type="AlphaFoldDB" id="A0A3D9HPM1"/>
<dbReference type="HAMAP" id="MF_01877">
    <property type="entry name" value="16SrRNA_methyltr_I"/>
    <property type="match status" value="1"/>
</dbReference>
<evidence type="ECO:0000256" key="2">
    <source>
        <dbReference type="ARBA" id="ARBA00022552"/>
    </source>
</evidence>
<dbReference type="RefSeq" id="WP_115936511.1">
    <property type="nucleotide sequence ID" value="NZ_QRDW01000003.1"/>
</dbReference>
<protein>
    <recommendedName>
        <fullName evidence="6">Ribosomal RNA small subunit methyltransferase I</fullName>
        <ecNumber evidence="6">2.1.1.198</ecNumber>
    </recommendedName>
    <alternativeName>
        <fullName evidence="6">16S rRNA 2'-O-ribose C1402 methyltransferase</fullName>
    </alternativeName>
    <alternativeName>
        <fullName evidence="6">rRNA (cytidine-2'-O-)-methyltransferase RsmI</fullName>
    </alternativeName>
</protein>
<evidence type="ECO:0000259" key="9">
    <source>
        <dbReference type="Pfam" id="PF23016"/>
    </source>
</evidence>
<comment type="catalytic activity">
    <reaction evidence="6">
        <text>cytidine(1402) in 16S rRNA + S-adenosyl-L-methionine = 2'-O-methylcytidine(1402) in 16S rRNA + S-adenosyl-L-homocysteine + H(+)</text>
        <dbReference type="Rhea" id="RHEA:42924"/>
        <dbReference type="Rhea" id="RHEA-COMP:10285"/>
        <dbReference type="Rhea" id="RHEA-COMP:10286"/>
        <dbReference type="ChEBI" id="CHEBI:15378"/>
        <dbReference type="ChEBI" id="CHEBI:57856"/>
        <dbReference type="ChEBI" id="CHEBI:59789"/>
        <dbReference type="ChEBI" id="CHEBI:74495"/>
        <dbReference type="ChEBI" id="CHEBI:82748"/>
        <dbReference type="EC" id="2.1.1.198"/>
    </reaction>
</comment>
<organism evidence="10 11">
    <name type="scientific">Aestuariispira insulae</name>
    <dbReference type="NCBI Taxonomy" id="1461337"/>
    <lineage>
        <taxon>Bacteria</taxon>
        <taxon>Pseudomonadati</taxon>
        <taxon>Pseudomonadota</taxon>
        <taxon>Alphaproteobacteria</taxon>
        <taxon>Rhodospirillales</taxon>
        <taxon>Kiloniellaceae</taxon>
        <taxon>Aestuariispira</taxon>
    </lineage>
</organism>
<dbReference type="GO" id="GO:0070677">
    <property type="term" value="F:rRNA (cytosine-2'-O-)-methyltransferase activity"/>
    <property type="evidence" value="ECO:0007669"/>
    <property type="project" value="UniProtKB-UniRule"/>
</dbReference>
<dbReference type="OrthoDB" id="9809084at2"/>
<sequence length="333" mass="36189">MNDKKKKSPLPAPAHTGTEETLPPKSGDFKAEDGASKPRPEFGGYTVAGKPQAVPPGLYPVATPIGNLRDITIRALDVLTRADVIACEDSRITKRLLNAYGIDQPLLVYHEHNAEAIRPRIMEQLARGGIVALVTDAGTPLVSDPGFKLVREAAAEGHKVYPIPGASAPIAALTGAGLPSDRFLFAGFPPSKQQARQAFLKEFSHIPATLIFFESPKRLKDSLKQMATLWPGRQAVVARELTKLYEEFRRDRLDVLAASYEAENTPKGEIVILVGPPDASETQSSEADLDQLLHQALESLSVRDASQQVAEMTGLKKKQVYSRALEIAREKDG</sequence>
<feature type="domain" description="Tetrapyrrole methylase" evidence="8">
    <location>
        <begin position="58"/>
        <end position="254"/>
    </location>
</feature>
<evidence type="ECO:0000256" key="6">
    <source>
        <dbReference type="HAMAP-Rule" id="MF_01877"/>
    </source>
</evidence>
<proteinExistence type="inferred from homology"/>
<dbReference type="FunFam" id="3.30.950.10:FF:000002">
    <property type="entry name" value="Ribosomal RNA small subunit methyltransferase I"/>
    <property type="match status" value="1"/>
</dbReference>
<keyword evidence="4 6" id="KW-0808">Transferase</keyword>
<dbReference type="EMBL" id="QRDW01000003">
    <property type="protein sequence ID" value="RED51438.1"/>
    <property type="molecule type" value="Genomic_DNA"/>
</dbReference>
<feature type="domain" description="RsmI HTH" evidence="9">
    <location>
        <begin position="285"/>
        <end position="327"/>
    </location>
</feature>
<gene>
    <name evidence="6" type="primary">rsmI</name>
    <name evidence="10" type="ORF">DFP90_103239</name>
</gene>
<dbReference type="PIRSF" id="PIRSF005917">
    <property type="entry name" value="MTase_YraL"/>
    <property type="match status" value="1"/>
</dbReference>
<keyword evidence="11" id="KW-1185">Reference proteome</keyword>
<dbReference type="Gene3D" id="3.40.1010.10">
    <property type="entry name" value="Cobalt-precorrin-4 Transmethylase, Domain 1"/>
    <property type="match status" value="1"/>
</dbReference>
<evidence type="ECO:0000256" key="5">
    <source>
        <dbReference type="ARBA" id="ARBA00022691"/>
    </source>
</evidence>
<keyword evidence="2 6" id="KW-0698">rRNA processing</keyword>
<reference evidence="10 11" key="1">
    <citation type="submission" date="2018-07" db="EMBL/GenBank/DDBJ databases">
        <title>Genomic Encyclopedia of Type Strains, Phase III (KMG-III): the genomes of soil and plant-associated and newly described type strains.</title>
        <authorList>
            <person name="Whitman W."/>
        </authorList>
    </citation>
    <scope>NUCLEOTIDE SEQUENCE [LARGE SCALE GENOMIC DNA]</scope>
    <source>
        <strain evidence="10 11">CECT 8488</strain>
    </source>
</reference>
<dbReference type="GO" id="GO:0005737">
    <property type="term" value="C:cytoplasm"/>
    <property type="evidence" value="ECO:0007669"/>
    <property type="project" value="UniProtKB-SubCell"/>
</dbReference>
<evidence type="ECO:0000256" key="4">
    <source>
        <dbReference type="ARBA" id="ARBA00022679"/>
    </source>
</evidence>
<dbReference type="SUPFAM" id="SSF53790">
    <property type="entry name" value="Tetrapyrrole methylase"/>
    <property type="match status" value="1"/>
</dbReference>
<keyword evidence="1 6" id="KW-0963">Cytoplasm</keyword>
<dbReference type="NCBIfam" id="TIGR00096">
    <property type="entry name" value="16S rRNA (cytidine(1402)-2'-O)-methyltransferase"/>
    <property type="match status" value="1"/>
</dbReference>
<comment type="function">
    <text evidence="6">Catalyzes the 2'-O-methylation of the ribose of cytidine 1402 (C1402) in 16S rRNA.</text>
</comment>
<dbReference type="Pfam" id="PF00590">
    <property type="entry name" value="TP_methylase"/>
    <property type="match status" value="1"/>
</dbReference>
<dbReference type="InterPro" id="IPR000878">
    <property type="entry name" value="4pyrrol_Mease"/>
</dbReference>
<dbReference type="InterPro" id="IPR053910">
    <property type="entry name" value="RsmI_HTH"/>
</dbReference>
<name>A0A3D9HPM1_9PROT</name>
<accession>A0A3D9HPM1</accession>
<dbReference type="FunFam" id="3.40.1010.10:FF:000007">
    <property type="entry name" value="Ribosomal RNA small subunit methyltransferase I"/>
    <property type="match status" value="1"/>
</dbReference>
<dbReference type="InterPro" id="IPR008189">
    <property type="entry name" value="rRNA_ssu_MeTfrase_I"/>
</dbReference>
<dbReference type="CDD" id="cd11648">
    <property type="entry name" value="RsmI"/>
    <property type="match status" value="1"/>
</dbReference>
<dbReference type="EC" id="2.1.1.198" evidence="6"/>
<dbReference type="Pfam" id="PF23016">
    <property type="entry name" value="RsmI_C"/>
    <property type="match status" value="1"/>
</dbReference>
<evidence type="ECO:0000313" key="11">
    <source>
        <dbReference type="Proteomes" id="UP000256845"/>
    </source>
</evidence>
<dbReference type="InterPro" id="IPR014776">
    <property type="entry name" value="4pyrrole_Mease_sub2"/>
</dbReference>